<gene>
    <name evidence="1" type="ORF">C4F49_06810</name>
</gene>
<dbReference type="AlphaFoldDB" id="A0A928YPY5"/>
<evidence type="ECO:0000313" key="2">
    <source>
        <dbReference type="Proteomes" id="UP000616201"/>
    </source>
</evidence>
<reference evidence="1" key="1">
    <citation type="submission" date="2018-02" db="EMBL/GenBank/DDBJ databases">
        <authorList>
            <person name="Vasarhelyi B.M."/>
            <person name="Deshmukh S."/>
            <person name="Balint B."/>
            <person name="Kukolya J."/>
        </authorList>
    </citation>
    <scope>NUCLEOTIDE SEQUENCE</scope>
    <source>
        <strain evidence="1">KB22</strain>
    </source>
</reference>
<comment type="caution">
    <text evidence="1">The sequence shown here is derived from an EMBL/GenBank/DDBJ whole genome shotgun (WGS) entry which is preliminary data.</text>
</comment>
<protein>
    <submittedName>
        <fullName evidence="1">Uncharacterized protein</fullName>
    </submittedName>
</protein>
<dbReference type="Proteomes" id="UP000616201">
    <property type="component" value="Unassembled WGS sequence"/>
</dbReference>
<name>A0A928YPY5_9SPHI</name>
<keyword evidence="2" id="KW-1185">Reference proteome</keyword>
<evidence type="ECO:0000313" key="1">
    <source>
        <dbReference type="EMBL" id="MBE8713384.1"/>
    </source>
</evidence>
<proteinExistence type="predicted"/>
<sequence>MSSYFFIFLGLLGIIPTFQSTGYPPYSGEETCCPNQNKLDTITKDTVAIDEILVERKLKTSLEKFEQKKEDHRIIYLLGDNKNPFIITPIGIGANLNRIYNHFSKSGKQSRKLQGFFENEYEDDLINDIWEPYTEEFSGLSGDSLSDFRVYYKPKLDWLSNASHYDKLYYIKINLKNYLDSVGTIREKLKLEKE</sequence>
<organism evidence="1 2">
    <name type="scientific">Sphingobacterium hungaricum</name>
    <dbReference type="NCBI Taxonomy" id="2082723"/>
    <lineage>
        <taxon>Bacteria</taxon>
        <taxon>Pseudomonadati</taxon>
        <taxon>Bacteroidota</taxon>
        <taxon>Sphingobacteriia</taxon>
        <taxon>Sphingobacteriales</taxon>
        <taxon>Sphingobacteriaceae</taxon>
        <taxon>Sphingobacterium</taxon>
    </lineage>
</organism>
<dbReference type="EMBL" id="PRDK01000004">
    <property type="protein sequence ID" value="MBE8713384.1"/>
    <property type="molecule type" value="Genomic_DNA"/>
</dbReference>
<dbReference type="RefSeq" id="WP_196935326.1">
    <property type="nucleotide sequence ID" value="NZ_MU158698.1"/>
</dbReference>
<accession>A0A928YPY5</accession>